<evidence type="ECO:0000256" key="3">
    <source>
        <dbReference type="ARBA" id="ARBA00022692"/>
    </source>
</evidence>
<dbReference type="InterPro" id="IPR050638">
    <property type="entry name" value="AA-Vitamin_Transporters"/>
</dbReference>
<accession>A0ABP5MLF3</accession>
<keyword evidence="4 6" id="KW-1133">Transmembrane helix</keyword>
<proteinExistence type="inferred from homology"/>
<keyword evidence="5 6" id="KW-0472">Membrane</keyword>
<feature type="transmembrane region" description="Helical" evidence="6">
    <location>
        <begin position="113"/>
        <end position="132"/>
    </location>
</feature>
<sequence>MLVTAIAPVSWGSMYVVTHQALPADAPIWGAALRALPAAIVLLLLVRRLPTGAWWWRSVVLGVLNVGAFFLLVYVAATLLPSSIAASVMAASPVVLMALAWPIARERPTPRLVLGAVVGIVGVLLVVTTAAGPVDVRGVLASVAALGMWSLGSVLAKRWHDGTPALRLTAWQLAAGALVLVPCAVLVEGAPPSVDAVGVAAYAYVALVATALAFVCWFAGIQHLPAGAVGIVGLLNPATGVLLGVAIGGERLSPLQCVGIALVMVAVAIGATRARPRAQRSSPPSPASAPAST</sequence>
<feature type="transmembrane region" description="Helical" evidence="6">
    <location>
        <begin position="83"/>
        <end position="101"/>
    </location>
</feature>
<dbReference type="EMBL" id="BAAAQT010000006">
    <property type="protein sequence ID" value="GAA2173870.1"/>
    <property type="molecule type" value="Genomic_DNA"/>
</dbReference>
<feature type="transmembrane region" description="Helical" evidence="6">
    <location>
        <begin position="138"/>
        <end position="156"/>
    </location>
</feature>
<evidence type="ECO:0000256" key="4">
    <source>
        <dbReference type="ARBA" id="ARBA00022989"/>
    </source>
</evidence>
<dbReference type="SUPFAM" id="SSF103481">
    <property type="entry name" value="Multidrug resistance efflux transporter EmrE"/>
    <property type="match status" value="2"/>
</dbReference>
<evidence type="ECO:0000313" key="9">
    <source>
        <dbReference type="Proteomes" id="UP001501599"/>
    </source>
</evidence>
<evidence type="ECO:0000313" key="8">
    <source>
        <dbReference type="EMBL" id="GAA2173870.1"/>
    </source>
</evidence>
<reference evidence="9" key="1">
    <citation type="journal article" date="2019" name="Int. J. Syst. Evol. Microbiol.">
        <title>The Global Catalogue of Microorganisms (GCM) 10K type strain sequencing project: providing services to taxonomists for standard genome sequencing and annotation.</title>
        <authorList>
            <consortium name="The Broad Institute Genomics Platform"/>
            <consortium name="The Broad Institute Genome Sequencing Center for Infectious Disease"/>
            <person name="Wu L."/>
            <person name="Ma J."/>
        </authorList>
    </citation>
    <scope>NUCLEOTIDE SEQUENCE [LARGE SCALE GENOMIC DNA]</scope>
    <source>
        <strain evidence="9">JCM 16026</strain>
    </source>
</reference>
<organism evidence="8 9">
    <name type="scientific">Agrococcus versicolor</name>
    <dbReference type="NCBI Taxonomy" id="501482"/>
    <lineage>
        <taxon>Bacteria</taxon>
        <taxon>Bacillati</taxon>
        <taxon>Actinomycetota</taxon>
        <taxon>Actinomycetes</taxon>
        <taxon>Micrococcales</taxon>
        <taxon>Microbacteriaceae</taxon>
        <taxon>Agrococcus</taxon>
    </lineage>
</organism>
<dbReference type="Proteomes" id="UP001501599">
    <property type="component" value="Unassembled WGS sequence"/>
</dbReference>
<feature type="transmembrane region" description="Helical" evidence="6">
    <location>
        <begin position="26"/>
        <end position="46"/>
    </location>
</feature>
<dbReference type="InterPro" id="IPR037185">
    <property type="entry name" value="EmrE-like"/>
</dbReference>
<feature type="domain" description="EamA" evidence="7">
    <location>
        <begin position="137"/>
        <end position="269"/>
    </location>
</feature>
<dbReference type="Pfam" id="PF00892">
    <property type="entry name" value="EamA"/>
    <property type="match status" value="2"/>
</dbReference>
<evidence type="ECO:0000259" key="7">
    <source>
        <dbReference type="Pfam" id="PF00892"/>
    </source>
</evidence>
<comment type="subcellular location">
    <subcellularLocation>
        <location evidence="1">Membrane</location>
        <topology evidence="1">Multi-pass membrane protein</topology>
    </subcellularLocation>
</comment>
<protein>
    <submittedName>
        <fullName evidence="8">EamA family transporter</fullName>
    </submittedName>
</protein>
<comment type="similarity">
    <text evidence="2">Belongs to the EamA transporter family.</text>
</comment>
<evidence type="ECO:0000256" key="1">
    <source>
        <dbReference type="ARBA" id="ARBA00004141"/>
    </source>
</evidence>
<feature type="transmembrane region" description="Helical" evidence="6">
    <location>
        <begin position="253"/>
        <end position="272"/>
    </location>
</feature>
<feature type="transmembrane region" description="Helical" evidence="6">
    <location>
        <begin position="226"/>
        <end position="247"/>
    </location>
</feature>
<feature type="transmembrane region" description="Helical" evidence="6">
    <location>
        <begin position="58"/>
        <end position="77"/>
    </location>
</feature>
<name>A0ABP5MLF3_9MICO</name>
<evidence type="ECO:0000256" key="2">
    <source>
        <dbReference type="ARBA" id="ARBA00007362"/>
    </source>
</evidence>
<keyword evidence="3 6" id="KW-0812">Transmembrane</keyword>
<feature type="transmembrane region" description="Helical" evidence="6">
    <location>
        <begin position="199"/>
        <end position="219"/>
    </location>
</feature>
<evidence type="ECO:0000256" key="6">
    <source>
        <dbReference type="SAM" id="Phobius"/>
    </source>
</evidence>
<evidence type="ECO:0000256" key="5">
    <source>
        <dbReference type="ARBA" id="ARBA00023136"/>
    </source>
</evidence>
<feature type="domain" description="EamA" evidence="7">
    <location>
        <begin position="2"/>
        <end position="128"/>
    </location>
</feature>
<feature type="transmembrane region" description="Helical" evidence="6">
    <location>
        <begin position="168"/>
        <end position="187"/>
    </location>
</feature>
<comment type="caution">
    <text evidence="8">The sequence shown here is derived from an EMBL/GenBank/DDBJ whole genome shotgun (WGS) entry which is preliminary data.</text>
</comment>
<dbReference type="InterPro" id="IPR000620">
    <property type="entry name" value="EamA_dom"/>
</dbReference>
<gene>
    <name evidence="8" type="ORF">GCM10009846_17570</name>
</gene>
<dbReference type="PANTHER" id="PTHR32322:SF2">
    <property type="entry name" value="EAMA DOMAIN-CONTAINING PROTEIN"/>
    <property type="match status" value="1"/>
</dbReference>
<keyword evidence="9" id="KW-1185">Reference proteome</keyword>
<dbReference type="PANTHER" id="PTHR32322">
    <property type="entry name" value="INNER MEMBRANE TRANSPORTER"/>
    <property type="match status" value="1"/>
</dbReference>
<dbReference type="Gene3D" id="1.10.3730.20">
    <property type="match status" value="2"/>
</dbReference>